<evidence type="ECO:0000313" key="2">
    <source>
        <dbReference type="EMBL" id="KAJ4402587.1"/>
    </source>
</evidence>
<protein>
    <submittedName>
        <fullName evidence="2">Uncharacterized protein</fullName>
    </submittedName>
</protein>
<feature type="compositionally biased region" description="Basic and acidic residues" evidence="1">
    <location>
        <begin position="36"/>
        <end position="65"/>
    </location>
</feature>
<evidence type="ECO:0000313" key="3">
    <source>
        <dbReference type="Proteomes" id="UP001140510"/>
    </source>
</evidence>
<organism evidence="2 3">
    <name type="scientific">Didymella pomorum</name>
    <dbReference type="NCBI Taxonomy" id="749634"/>
    <lineage>
        <taxon>Eukaryota</taxon>
        <taxon>Fungi</taxon>
        <taxon>Dikarya</taxon>
        <taxon>Ascomycota</taxon>
        <taxon>Pezizomycotina</taxon>
        <taxon>Dothideomycetes</taxon>
        <taxon>Pleosporomycetidae</taxon>
        <taxon>Pleosporales</taxon>
        <taxon>Pleosporineae</taxon>
        <taxon>Didymellaceae</taxon>
        <taxon>Didymella</taxon>
    </lineage>
</organism>
<gene>
    <name evidence="2" type="ORF">N0V91_007125</name>
</gene>
<name>A0A9W8ZBD2_9PLEO</name>
<dbReference type="EMBL" id="JAPEVA010000060">
    <property type="protein sequence ID" value="KAJ4402587.1"/>
    <property type="molecule type" value="Genomic_DNA"/>
</dbReference>
<dbReference type="AlphaFoldDB" id="A0A9W8ZBD2"/>
<sequence>MKPAIAIGDPPGPNASMSSRFKEYLGQRTLTAILGDPRKMSLERDNSNEENSHAKRMRNTEEDLLAKPQSTPLTADSGHADSDESDFESDVDHDDLDAVLQKHLRSCCWFIRSSNKQGSGARLCDASFHSPYITNPSSSAFLDSEEWLIEDAVALGEHKAVGGGCRESAAGETTKTPAVKTEPSEKAGNRGAPNAEKWHPIKQEIVKEEPCIKIEPDIKIEED</sequence>
<proteinExistence type="predicted"/>
<comment type="caution">
    <text evidence="2">The sequence shown here is derived from an EMBL/GenBank/DDBJ whole genome shotgun (WGS) entry which is preliminary data.</text>
</comment>
<feature type="region of interest" description="Disordered" evidence="1">
    <location>
        <begin position="32"/>
        <end position="90"/>
    </location>
</feature>
<reference evidence="2" key="1">
    <citation type="submission" date="2022-10" db="EMBL/GenBank/DDBJ databases">
        <title>Tapping the CABI collections for fungal endophytes: first genome assemblies for Collariella, Neodidymelliopsis, Ascochyta clinopodiicola, Didymella pomorum, Didymosphaeria variabile, Neocosmospora piperis and Neocucurbitaria cava.</title>
        <authorList>
            <person name="Hill R."/>
        </authorList>
    </citation>
    <scope>NUCLEOTIDE SEQUENCE</scope>
    <source>
        <strain evidence="2">IMI 355091</strain>
    </source>
</reference>
<evidence type="ECO:0000256" key="1">
    <source>
        <dbReference type="SAM" id="MobiDB-lite"/>
    </source>
</evidence>
<dbReference type="Proteomes" id="UP001140510">
    <property type="component" value="Unassembled WGS sequence"/>
</dbReference>
<keyword evidence="3" id="KW-1185">Reference proteome</keyword>
<feature type="region of interest" description="Disordered" evidence="1">
    <location>
        <begin position="163"/>
        <end position="200"/>
    </location>
</feature>
<accession>A0A9W8ZBD2</accession>